<reference evidence="1" key="2">
    <citation type="journal article" date="2015" name="Fish Shellfish Immunol.">
        <title>Early steps in the European eel (Anguilla anguilla)-Vibrio vulnificus interaction in the gills: Role of the RtxA13 toxin.</title>
        <authorList>
            <person name="Callol A."/>
            <person name="Pajuelo D."/>
            <person name="Ebbesson L."/>
            <person name="Teles M."/>
            <person name="MacKenzie S."/>
            <person name="Amaro C."/>
        </authorList>
    </citation>
    <scope>NUCLEOTIDE SEQUENCE</scope>
</reference>
<reference evidence="1" key="1">
    <citation type="submission" date="2014-11" db="EMBL/GenBank/DDBJ databases">
        <authorList>
            <person name="Amaro Gonzalez C."/>
        </authorList>
    </citation>
    <scope>NUCLEOTIDE SEQUENCE</scope>
</reference>
<dbReference type="EMBL" id="GBXM01018952">
    <property type="protein sequence ID" value="JAH89625.1"/>
    <property type="molecule type" value="Transcribed_RNA"/>
</dbReference>
<proteinExistence type="predicted"/>
<protein>
    <submittedName>
        <fullName evidence="1">Uncharacterized protein</fullName>
    </submittedName>
</protein>
<organism evidence="1">
    <name type="scientific">Anguilla anguilla</name>
    <name type="common">European freshwater eel</name>
    <name type="synonym">Muraena anguilla</name>
    <dbReference type="NCBI Taxonomy" id="7936"/>
    <lineage>
        <taxon>Eukaryota</taxon>
        <taxon>Metazoa</taxon>
        <taxon>Chordata</taxon>
        <taxon>Craniata</taxon>
        <taxon>Vertebrata</taxon>
        <taxon>Euteleostomi</taxon>
        <taxon>Actinopterygii</taxon>
        <taxon>Neopterygii</taxon>
        <taxon>Teleostei</taxon>
        <taxon>Anguilliformes</taxon>
        <taxon>Anguillidae</taxon>
        <taxon>Anguilla</taxon>
    </lineage>
</organism>
<dbReference type="AlphaFoldDB" id="A0A0E9WJ61"/>
<accession>A0A0E9WJ61</accession>
<evidence type="ECO:0000313" key="1">
    <source>
        <dbReference type="EMBL" id="JAH89625.1"/>
    </source>
</evidence>
<sequence>MALVFPFQASLKINVGTQIFVGMHSFNWVSCVGWELPQPSSFF</sequence>
<name>A0A0E9WJ61_ANGAN</name>